<dbReference type="Proteomes" id="UP000805614">
    <property type="component" value="Unassembled WGS sequence"/>
</dbReference>
<proteinExistence type="predicted"/>
<comment type="caution">
    <text evidence="2">The sequence shown here is derived from an EMBL/GenBank/DDBJ whole genome shotgun (WGS) entry which is preliminary data.</text>
</comment>
<gene>
    <name evidence="2" type="ORF">HKK74_20375</name>
</gene>
<evidence type="ECO:0008006" key="4">
    <source>
        <dbReference type="Google" id="ProtNLM"/>
    </source>
</evidence>
<feature type="region of interest" description="Disordered" evidence="1">
    <location>
        <begin position="267"/>
        <end position="297"/>
    </location>
</feature>
<accession>A0ABR7LTK7</accession>
<keyword evidence="3" id="KW-1185">Reference proteome</keyword>
<name>A0ABR7LTK7_9ACTN</name>
<sequence>MRDVDLTAAADELYGVPPEEFVETRKRLAAEAKEAGDRELVKRIGALRRPTMSAWAINQLARSAPDELGWLSDVGADLRTEWAAGRHVGGLDQRRGELIDLLTRTARTLARDAGRPLREGAIREVEETLNAATMDPAVADEVRSGRLTQPRSHVGFIPAGVPAEAADRAGDDRAGDDLAERAQAETTQADRTRADRTRAERERERLAERARAAAAEAAEADRALAAHDAEADVAAQAHADLADEAERLRRRLDDVIGRRDAAMERLTAARRDRDRAADRAEKARRGSDEARRNLSGA</sequence>
<evidence type="ECO:0000313" key="2">
    <source>
        <dbReference type="EMBL" id="MBC6467832.1"/>
    </source>
</evidence>
<dbReference type="EMBL" id="JABVEC010000015">
    <property type="protein sequence ID" value="MBC6467832.1"/>
    <property type="molecule type" value="Genomic_DNA"/>
</dbReference>
<protein>
    <recommendedName>
        <fullName evidence="4">Transposase</fullName>
    </recommendedName>
</protein>
<evidence type="ECO:0000256" key="1">
    <source>
        <dbReference type="SAM" id="MobiDB-lite"/>
    </source>
</evidence>
<evidence type="ECO:0000313" key="3">
    <source>
        <dbReference type="Proteomes" id="UP000805614"/>
    </source>
</evidence>
<feature type="region of interest" description="Disordered" evidence="1">
    <location>
        <begin position="181"/>
        <end position="205"/>
    </location>
</feature>
<dbReference type="RefSeq" id="WP_187244851.1">
    <property type="nucleotide sequence ID" value="NZ_BAAAOK010000001.1"/>
</dbReference>
<organism evidence="2 3">
    <name type="scientific">Actinomadura alba</name>
    <dbReference type="NCBI Taxonomy" id="406431"/>
    <lineage>
        <taxon>Bacteria</taxon>
        <taxon>Bacillati</taxon>
        <taxon>Actinomycetota</taxon>
        <taxon>Actinomycetes</taxon>
        <taxon>Streptosporangiales</taxon>
        <taxon>Thermomonosporaceae</taxon>
        <taxon>Actinomadura</taxon>
    </lineage>
</organism>
<reference evidence="2 3" key="1">
    <citation type="submission" date="2020-06" db="EMBL/GenBank/DDBJ databases">
        <title>Actinomadura xiongansis sp. nov., isolated from soil of Baiyangdian.</title>
        <authorList>
            <person name="Zhang X."/>
        </authorList>
    </citation>
    <scope>NUCLEOTIDE SEQUENCE [LARGE SCALE GENOMIC DNA]</scope>
    <source>
        <strain evidence="2 3">HBUM206468</strain>
    </source>
</reference>